<evidence type="ECO:0000256" key="7">
    <source>
        <dbReference type="ARBA" id="ARBA00022801"/>
    </source>
</evidence>
<evidence type="ECO:0000256" key="5">
    <source>
        <dbReference type="ARBA" id="ARBA00022723"/>
    </source>
</evidence>
<keyword evidence="8 9" id="KW-0862">Zinc</keyword>
<comment type="caution">
    <text evidence="10">The sequence shown here is derived from an EMBL/GenBank/DDBJ whole genome shotgun (WGS) entry which is preliminary data.</text>
</comment>
<sequence length="153" mass="17927">MIDVQVQDQHHLLEDQHLSLLEGLVQTAALALNLGDGEVSVTFVTDEEIRELNREYRDKDRPTDVLSFPMYEKEEWPRLFEDDEYLILGDIIISVPRAKEQAEELGHSFERELGFLLVHGLLHLVGYDHDNDQHAERMFQLQEEILNAHHLFR</sequence>
<evidence type="ECO:0000256" key="9">
    <source>
        <dbReference type="HAMAP-Rule" id="MF_00009"/>
    </source>
</evidence>
<keyword evidence="3 9" id="KW-0698">rRNA processing</keyword>
<keyword evidence="7 9" id="KW-0378">Hydrolase</keyword>
<feature type="binding site" evidence="9">
    <location>
        <position position="123"/>
    </location>
    <ligand>
        <name>Zn(2+)</name>
        <dbReference type="ChEBI" id="CHEBI:29105"/>
        <note>catalytic</note>
    </ligand>
</feature>
<dbReference type="EC" id="3.1.-.-" evidence="9"/>
<comment type="function">
    <text evidence="9">Single strand-specific metallo-endoribonuclease involved in late-stage 70S ribosome quality control and in maturation of the 3' terminus of the 16S rRNA.</text>
</comment>
<reference evidence="10 11" key="1">
    <citation type="submission" date="2023-07" db="EMBL/GenBank/DDBJ databases">
        <title>Genomic Encyclopedia of Type Strains, Phase IV (KMG-IV): sequencing the most valuable type-strain genomes for metagenomic binning, comparative biology and taxonomic classification.</title>
        <authorList>
            <person name="Goeker M."/>
        </authorList>
    </citation>
    <scope>NUCLEOTIDE SEQUENCE [LARGE SCALE GENOMIC DNA]</scope>
    <source>
        <strain evidence="10 11">DSM 17740</strain>
    </source>
</reference>
<dbReference type="InterPro" id="IPR002036">
    <property type="entry name" value="YbeY"/>
</dbReference>
<keyword evidence="2 9" id="KW-0690">Ribosome biogenesis</keyword>
<dbReference type="InterPro" id="IPR020549">
    <property type="entry name" value="YbeY_CS"/>
</dbReference>
<gene>
    <name evidence="9" type="primary">ybeY</name>
    <name evidence="10" type="ORF">J2S00_002429</name>
</gene>
<proteinExistence type="inferred from homology"/>
<evidence type="ECO:0000256" key="3">
    <source>
        <dbReference type="ARBA" id="ARBA00022552"/>
    </source>
</evidence>
<feature type="binding site" evidence="9">
    <location>
        <position position="129"/>
    </location>
    <ligand>
        <name>Zn(2+)</name>
        <dbReference type="ChEBI" id="CHEBI:29105"/>
        <note>catalytic</note>
    </ligand>
</feature>
<dbReference type="InterPro" id="IPR023091">
    <property type="entry name" value="MetalPrtase_cat_dom_sf_prd"/>
</dbReference>
<feature type="binding site" evidence="9">
    <location>
        <position position="119"/>
    </location>
    <ligand>
        <name>Zn(2+)</name>
        <dbReference type="ChEBI" id="CHEBI:29105"/>
        <note>catalytic</note>
    </ligand>
</feature>
<dbReference type="PANTHER" id="PTHR46986:SF1">
    <property type="entry name" value="ENDORIBONUCLEASE YBEY, CHLOROPLASTIC"/>
    <property type="match status" value="1"/>
</dbReference>
<evidence type="ECO:0000256" key="2">
    <source>
        <dbReference type="ARBA" id="ARBA00022517"/>
    </source>
</evidence>
<dbReference type="EMBL" id="JAUSUQ010000008">
    <property type="protein sequence ID" value="MDQ0339641.1"/>
    <property type="molecule type" value="Genomic_DNA"/>
</dbReference>
<dbReference type="SUPFAM" id="SSF55486">
    <property type="entry name" value="Metalloproteases ('zincins'), catalytic domain"/>
    <property type="match status" value="1"/>
</dbReference>
<name>A0ABU0CT84_9BACI</name>
<dbReference type="PROSITE" id="PS01306">
    <property type="entry name" value="UPF0054"/>
    <property type="match status" value="1"/>
</dbReference>
<dbReference type="RefSeq" id="WP_307339923.1">
    <property type="nucleotide sequence ID" value="NZ_JAUSUQ010000008.1"/>
</dbReference>
<dbReference type="NCBIfam" id="TIGR00043">
    <property type="entry name" value="rRNA maturation RNase YbeY"/>
    <property type="match status" value="1"/>
</dbReference>
<evidence type="ECO:0000256" key="1">
    <source>
        <dbReference type="ARBA" id="ARBA00010875"/>
    </source>
</evidence>
<keyword evidence="9" id="KW-0963">Cytoplasm</keyword>
<dbReference type="Proteomes" id="UP001232445">
    <property type="component" value="Unassembled WGS sequence"/>
</dbReference>
<dbReference type="HAMAP" id="MF_00009">
    <property type="entry name" value="Endoribonucl_YbeY"/>
    <property type="match status" value="1"/>
</dbReference>
<accession>A0ABU0CT84</accession>
<keyword evidence="4 9" id="KW-0540">Nuclease</keyword>
<dbReference type="PANTHER" id="PTHR46986">
    <property type="entry name" value="ENDORIBONUCLEASE YBEY, CHLOROPLASTIC"/>
    <property type="match status" value="1"/>
</dbReference>
<comment type="subcellular location">
    <subcellularLocation>
        <location evidence="9">Cytoplasm</location>
    </subcellularLocation>
</comment>
<evidence type="ECO:0000313" key="10">
    <source>
        <dbReference type="EMBL" id="MDQ0339641.1"/>
    </source>
</evidence>
<evidence type="ECO:0000313" key="11">
    <source>
        <dbReference type="Proteomes" id="UP001232445"/>
    </source>
</evidence>
<evidence type="ECO:0000256" key="6">
    <source>
        <dbReference type="ARBA" id="ARBA00022759"/>
    </source>
</evidence>
<evidence type="ECO:0000256" key="4">
    <source>
        <dbReference type="ARBA" id="ARBA00022722"/>
    </source>
</evidence>
<comment type="similarity">
    <text evidence="1 9">Belongs to the endoribonuclease YbeY family.</text>
</comment>
<keyword evidence="11" id="KW-1185">Reference proteome</keyword>
<dbReference type="Pfam" id="PF02130">
    <property type="entry name" value="YbeY"/>
    <property type="match status" value="1"/>
</dbReference>
<dbReference type="Gene3D" id="3.40.390.30">
    <property type="entry name" value="Metalloproteases ('zincins'), catalytic domain"/>
    <property type="match status" value="1"/>
</dbReference>
<keyword evidence="5 9" id="KW-0479">Metal-binding</keyword>
<keyword evidence="6 9" id="KW-0255">Endonuclease</keyword>
<organism evidence="10 11">
    <name type="scientific">Caldalkalibacillus uzonensis</name>
    <dbReference type="NCBI Taxonomy" id="353224"/>
    <lineage>
        <taxon>Bacteria</taxon>
        <taxon>Bacillati</taxon>
        <taxon>Bacillota</taxon>
        <taxon>Bacilli</taxon>
        <taxon>Bacillales</taxon>
        <taxon>Bacillaceae</taxon>
        <taxon>Caldalkalibacillus</taxon>
    </lineage>
</organism>
<protein>
    <recommendedName>
        <fullName evidence="9">Endoribonuclease YbeY</fullName>
        <ecNumber evidence="9">3.1.-.-</ecNumber>
    </recommendedName>
</protein>
<comment type="cofactor">
    <cofactor evidence="9">
        <name>Zn(2+)</name>
        <dbReference type="ChEBI" id="CHEBI:29105"/>
    </cofactor>
    <text evidence="9">Binds 1 zinc ion.</text>
</comment>
<evidence type="ECO:0000256" key="8">
    <source>
        <dbReference type="ARBA" id="ARBA00022833"/>
    </source>
</evidence>